<dbReference type="Proteomes" id="UP001162741">
    <property type="component" value="Chromosome"/>
</dbReference>
<gene>
    <name evidence="1" type="ORF">MKQ68_13395</name>
</gene>
<evidence type="ECO:0000313" key="2">
    <source>
        <dbReference type="Proteomes" id="UP001162741"/>
    </source>
</evidence>
<sequence length="136" mass="15722">MKVRYLLPILFLFACNSGKTDDLLKHKKWRVYDVTVPPNDPYNNNQVSQSVDLKQGYYADAYYQFLDNNVFIATIDNKPDTGRYSLLSNGKIISVTSANGSRKQEHLVNITKLDENNFNMKVKSGDFHFILHTRKE</sequence>
<keyword evidence="2" id="KW-1185">Reference proteome</keyword>
<proteinExistence type="predicted"/>
<dbReference type="PROSITE" id="PS51257">
    <property type="entry name" value="PROKAR_LIPOPROTEIN"/>
    <property type="match status" value="1"/>
</dbReference>
<reference evidence="1" key="1">
    <citation type="submission" date="2022-10" db="EMBL/GenBank/DDBJ databases">
        <title>Chitinophaga sp. nov., isolated from soil.</title>
        <authorList>
            <person name="Jeon C.O."/>
        </authorList>
    </citation>
    <scope>NUCLEOTIDE SEQUENCE</scope>
    <source>
        <strain evidence="1">R8</strain>
    </source>
</reference>
<evidence type="ECO:0000313" key="1">
    <source>
        <dbReference type="EMBL" id="UYQ91088.1"/>
    </source>
</evidence>
<name>A0ABY6IUP5_9BACT</name>
<evidence type="ECO:0008006" key="3">
    <source>
        <dbReference type="Google" id="ProtNLM"/>
    </source>
</evidence>
<dbReference type="RefSeq" id="WP_264279570.1">
    <property type="nucleotide sequence ID" value="NZ_CP107006.1"/>
</dbReference>
<accession>A0ABY6IUP5</accession>
<organism evidence="1 2">
    <name type="scientific">Chitinophaga horti</name>
    <dbReference type="NCBI Taxonomy" id="2920382"/>
    <lineage>
        <taxon>Bacteria</taxon>
        <taxon>Pseudomonadati</taxon>
        <taxon>Bacteroidota</taxon>
        <taxon>Chitinophagia</taxon>
        <taxon>Chitinophagales</taxon>
        <taxon>Chitinophagaceae</taxon>
        <taxon>Chitinophaga</taxon>
    </lineage>
</organism>
<protein>
    <recommendedName>
        <fullName evidence="3">Lipocalin-like domain-containing protein</fullName>
    </recommendedName>
</protein>
<dbReference type="EMBL" id="CP107006">
    <property type="protein sequence ID" value="UYQ91088.1"/>
    <property type="molecule type" value="Genomic_DNA"/>
</dbReference>